<sequence length="614" mass="68282">MSCTTFTDNAASSSRSKPQQGFAILRAADQILKANQRIFLPPFGCRLFNGLSRQTPWAQPLDPTSSGKEKAQTPKLRLPFVLRTQSGKMVLDLKFKDRVSYARDVDQGKKLVARLIRSSWSHDSVNCRTLFLDKLQKEYHNSLFAPAIKILEGLKTVGPLLRLCSASYKAYVWLGDILENLRAQYRPKLVAFLEVNPGFKVHGKRIPFTRRVKPKENNSGGRNGGARLSQGEQVRLVFVFRAADTDACTPVQQRRFDPEEAEMCEEEQEEEQGSEGEKERAGTDYDDDDDEYSETMRLAEQTYPTLPNAQHQIVSRVDFACCTLLVAPAVPTRLCWLGDTGADDLSRDLQRLLNSATELCRYDKTFSSTQKHVHPHIEIFAQDLAKLQLSAETNGLNRDDLDNGGAQFGHGKLGLTELAETREYLANWPNWSIRDVVTRLWNCIAAIARDEFAHVRRKGKATARNGDDGQTLAKVKVGYIFRAAMVSTVQDLMKTVEQALDEHKKETRGEVESESATTSSNPSRSKRPAGATGAGSSVAKKKAKLTDDATLQQLPSATPDQINKTIATPLAKKHGRGNLPKHASPKTVATQPVSKTLGRLRVPASDTEYYGQSY</sequence>
<feature type="region of interest" description="Disordered" evidence="1">
    <location>
        <begin position="569"/>
        <end position="614"/>
    </location>
</feature>
<name>A0A2X0M622_9BASI</name>
<feature type="compositionally biased region" description="Low complexity" evidence="1">
    <location>
        <begin position="529"/>
        <end position="538"/>
    </location>
</feature>
<feature type="compositionally biased region" description="Polar residues" evidence="1">
    <location>
        <begin position="514"/>
        <end position="523"/>
    </location>
</feature>
<proteinExistence type="predicted"/>
<feature type="compositionally biased region" description="Acidic residues" evidence="1">
    <location>
        <begin position="259"/>
        <end position="274"/>
    </location>
</feature>
<evidence type="ECO:0000313" key="3">
    <source>
        <dbReference type="Proteomes" id="UP000249464"/>
    </source>
</evidence>
<organism evidence="2 3">
    <name type="scientific">Microbotryum silenes-dioicae</name>
    <dbReference type="NCBI Taxonomy" id="796604"/>
    <lineage>
        <taxon>Eukaryota</taxon>
        <taxon>Fungi</taxon>
        <taxon>Dikarya</taxon>
        <taxon>Basidiomycota</taxon>
        <taxon>Pucciniomycotina</taxon>
        <taxon>Microbotryomycetes</taxon>
        <taxon>Microbotryales</taxon>
        <taxon>Microbotryaceae</taxon>
        <taxon>Microbotryum</taxon>
    </lineage>
</organism>
<evidence type="ECO:0000313" key="2">
    <source>
        <dbReference type="EMBL" id="SGY56446.1"/>
    </source>
</evidence>
<reference evidence="2 3" key="1">
    <citation type="submission" date="2016-11" db="EMBL/GenBank/DDBJ databases">
        <authorList>
            <person name="Jaros S."/>
            <person name="Januszkiewicz K."/>
            <person name="Wedrychowicz H."/>
        </authorList>
    </citation>
    <scope>NUCLEOTIDE SEQUENCE [LARGE SCALE GENOMIC DNA]</scope>
</reference>
<feature type="region of interest" description="Disordered" evidence="1">
    <location>
        <begin position="253"/>
        <end position="290"/>
    </location>
</feature>
<protein>
    <submittedName>
        <fullName evidence="2">BQ5605_C006g04136 protein</fullName>
    </submittedName>
</protein>
<gene>
    <name evidence="2" type="primary">BQ5605_C006g04136</name>
    <name evidence="2" type="ORF">BQ5605_C006G04136</name>
</gene>
<accession>A0A2X0M622</accession>
<dbReference type="EMBL" id="FQNC01000044">
    <property type="protein sequence ID" value="SGY56446.1"/>
    <property type="molecule type" value="Genomic_DNA"/>
</dbReference>
<evidence type="ECO:0000256" key="1">
    <source>
        <dbReference type="SAM" id="MobiDB-lite"/>
    </source>
</evidence>
<dbReference type="AlphaFoldDB" id="A0A2X0M622"/>
<feature type="compositionally biased region" description="Basic and acidic residues" evidence="1">
    <location>
        <begin position="501"/>
        <end position="511"/>
    </location>
</feature>
<keyword evidence="3" id="KW-1185">Reference proteome</keyword>
<dbReference type="Proteomes" id="UP000249464">
    <property type="component" value="Unassembled WGS sequence"/>
</dbReference>
<feature type="region of interest" description="Disordered" evidence="1">
    <location>
        <begin position="501"/>
        <end position="546"/>
    </location>
</feature>